<evidence type="ECO:0000256" key="2">
    <source>
        <dbReference type="SAM" id="Phobius"/>
    </source>
</evidence>
<sequence>MKKKEGSLDLRGLRTANSSRSRFLNVPTRESSRQQPPPYSPSWPTQPQPLENAGLPFALSLTVDVFLSAAAVVFFVLGIAALLMSGRLTTDNAAQLTVQFTKLGPTIFPILFAALVGRALRHIGRYKAEQGVRLSLLWPLMNCRTMFDTVAMQYTMRRATTWAFLLFLMWSMSPLGGQASLRLLYIANTTDVTSQAVRYFDTGPLSHVFLIESNMAQSSVNDKFPMSVTAGYNAAIMQGQEAKLAPVDSWGNVKVPRLEKLEGAGDEYGWLDFPGAASVEDYSSLLGLPLIGIPNEGAVEFPMESSYVTLNCHALPGEITSFTDNGGVALSCPTCFELLDFTNTTESSKALIASRSAGFVGPPLTTVNETSLIVSRGGYDPRNYYQREIHFETLSIQNTNVPMGHQYCNVTESHVESMVLCEDGACAVKKMRSSRTDPRDGNYTVFDYWGYIALNGITAVSSWDNADNIDMSSPTQGFLNDSVAVPVTGQIGGLSFNQLPAVDIALIDSELFAYRGAAVLNTFVQILLADKTFTNNLPSGNFSIYGPAHRPSEGLMIQEDYWVEEYGPDSPYDWFPNQLRDNPLLDTLANEKPPFLAAEATAKVTVTTQVFAADIPWVVMLLSASTLLVMLGVYGIWLSTYTLAPDMFDAVMGLTYHNPHIPTPGSGSTVGAAERARLMRDYRVRVGEVETRFRTGHIGIGLADGVKPLESHRMYV</sequence>
<feature type="transmembrane region" description="Helical" evidence="2">
    <location>
        <begin position="615"/>
        <end position="637"/>
    </location>
</feature>
<dbReference type="EMBL" id="JAKWBI020000097">
    <property type="protein sequence ID" value="KAJ2902878.1"/>
    <property type="molecule type" value="Genomic_DNA"/>
</dbReference>
<keyword evidence="2" id="KW-1133">Transmembrane helix</keyword>
<feature type="compositionally biased region" description="Pro residues" evidence="1">
    <location>
        <begin position="35"/>
        <end position="46"/>
    </location>
</feature>
<protein>
    <submittedName>
        <fullName evidence="3">Uncharacterized protein</fullName>
    </submittedName>
</protein>
<comment type="caution">
    <text evidence="3">The sequence shown here is derived from an EMBL/GenBank/DDBJ whole genome shotgun (WGS) entry which is preliminary data.</text>
</comment>
<feature type="transmembrane region" description="Helical" evidence="2">
    <location>
        <begin position="103"/>
        <end position="120"/>
    </location>
</feature>
<evidence type="ECO:0000313" key="3">
    <source>
        <dbReference type="EMBL" id="KAJ2902878.1"/>
    </source>
</evidence>
<proteinExistence type="predicted"/>
<feature type="compositionally biased region" description="Basic and acidic residues" evidence="1">
    <location>
        <begin position="1"/>
        <end position="12"/>
    </location>
</feature>
<name>A0AAD5RS22_9PEZI</name>
<organism evidence="3 4">
    <name type="scientific">Zalerion maritima</name>
    <dbReference type="NCBI Taxonomy" id="339359"/>
    <lineage>
        <taxon>Eukaryota</taxon>
        <taxon>Fungi</taxon>
        <taxon>Dikarya</taxon>
        <taxon>Ascomycota</taxon>
        <taxon>Pezizomycotina</taxon>
        <taxon>Sordariomycetes</taxon>
        <taxon>Lulworthiomycetidae</taxon>
        <taxon>Lulworthiales</taxon>
        <taxon>Lulworthiaceae</taxon>
        <taxon>Zalerion</taxon>
    </lineage>
</organism>
<dbReference type="Proteomes" id="UP001201980">
    <property type="component" value="Unassembled WGS sequence"/>
</dbReference>
<evidence type="ECO:0000313" key="4">
    <source>
        <dbReference type="Proteomes" id="UP001201980"/>
    </source>
</evidence>
<accession>A0AAD5RS22</accession>
<feature type="transmembrane region" description="Helical" evidence="2">
    <location>
        <begin position="162"/>
        <end position="185"/>
    </location>
</feature>
<feature type="region of interest" description="Disordered" evidence="1">
    <location>
        <begin position="1"/>
        <end position="46"/>
    </location>
</feature>
<gene>
    <name evidence="3" type="ORF">MKZ38_010689</name>
</gene>
<keyword evidence="2" id="KW-0472">Membrane</keyword>
<dbReference type="AlphaFoldDB" id="A0AAD5RS22"/>
<reference evidence="3" key="1">
    <citation type="submission" date="2022-07" db="EMBL/GenBank/DDBJ databases">
        <title>Draft genome sequence of Zalerion maritima ATCC 34329, a (micro)plastics degrading marine fungus.</title>
        <authorList>
            <person name="Paco A."/>
            <person name="Goncalves M.F.M."/>
            <person name="Rocha-Santos T.A.P."/>
            <person name="Alves A."/>
        </authorList>
    </citation>
    <scope>NUCLEOTIDE SEQUENCE</scope>
    <source>
        <strain evidence="3">ATCC 34329</strain>
    </source>
</reference>
<keyword evidence="2" id="KW-0812">Transmembrane</keyword>
<feature type="transmembrane region" description="Helical" evidence="2">
    <location>
        <begin position="57"/>
        <end position="83"/>
    </location>
</feature>
<keyword evidence="4" id="KW-1185">Reference proteome</keyword>
<evidence type="ECO:0000256" key="1">
    <source>
        <dbReference type="SAM" id="MobiDB-lite"/>
    </source>
</evidence>